<protein>
    <submittedName>
        <fullName evidence="2">Uncharacterized protein</fullName>
    </submittedName>
</protein>
<gene>
    <name evidence="2" type="ORF">SO802_012819</name>
</gene>
<evidence type="ECO:0000256" key="1">
    <source>
        <dbReference type="SAM" id="Phobius"/>
    </source>
</evidence>
<name>A0AAW2D6F5_9ROSI</name>
<keyword evidence="1" id="KW-0472">Membrane</keyword>
<dbReference type="AlphaFoldDB" id="A0AAW2D6F5"/>
<reference evidence="2 3" key="1">
    <citation type="submission" date="2024-01" db="EMBL/GenBank/DDBJ databases">
        <title>A telomere-to-telomere, gap-free genome of sweet tea (Lithocarpus litseifolius).</title>
        <authorList>
            <person name="Zhou J."/>
        </authorList>
    </citation>
    <scope>NUCLEOTIDE SEQUENCE [LARGE SCALE GENOMIC DNA]</scope>
    <source>
        <strain evidence="2">Zhou-2022a</strain>
        <tissue evidence="2">Leaf</tissue>
    </source>
</reference>
<keyword evidence="3" id="KW-1185">Reference proteome</keyword>
<feature type="transmembrane region" description="Helical" evidence="1">
    <location>
        <begin position="78"/>
        <end position="97"/>
    </location>
</feature>
<dbReference type="InterPro" id="IPR006461">
    <property type="entry name" value="PLAC_motif_containing"/>
</dbReference>
<sequence length="170" mass="18449">MSNPSASGKNSTIQVQEKSQTIAFQVESRSAPVPWSTGLCDCCEDVPNCCITWLCPCITFGRIAEIVDGGSSSCAATGAVYTLISILIGCGCLYSCFYRSKLRQQYRLGEKPCGDCLVHWCCEPCALCQEYRELKSRGFDMTIGWQGNVKQQTPGVMALTAPMAEGGMSR</sequence>
<dbReference type="Proteomes" id="UP001459277">
    <property type="component" value="Unassembled WGS sequence"/>
</dbReference>
<dbReference type="Pfam" id="PF04749">
    <property type="entry name" value="PLAC8"/>
    <property type="match status" value="1"/>
</dbReference>
<keyword evidence="1" id="KW-1133">Transmembrane helix</keyword>
<accession>A0AAW2D6F5</accession>
<proteinExistence type="predicted"/>
<evidence type="ECO:0000313" key="2">
    <source>
        <dbReference type="EMBL" id="KAL0005258.1"/>
    </source>
</evidence>
<evidence type="ECO:0000313" key="3">
    <source>
        <dbReference type="Proteomes" id="UP001459277"/>
    </source>
</evidence>
<comment type="caution">
    <text evidence="2">The sequence shown here is derived from an EMBL/GenBank/DDBJ whole genome shotgun (WGS) entry which is preliminary data.</text>
</comment>
<dbReference type="PANTHER" id="PTHR15907">
    <property type="entry name" value="DUF614 FAMILY PROTEIN-RELATED"/>
    <property type="match status" value="1"/>
</dbReference>
<keyword evidence="1" id="KW-0812">Transmembrane</keyword>
<dbReference type="NCBIfam" id="TIGR01571">
    <property type="entry name" value="A_thal_Cys_rich"/>
    <property type="match status" value="1"/>
</dbReference>
<organism evidence="2 3">
    <name type="scientific">Lithocarpus litseifolius</name>
    <dbReference type="NCBI Taxonomy" id="425828"/>
    <lineage>
        <taxon>Eukaryota</taxon>
        <taxon>Viridiplantae</taxon>
        <taxon>Streptophyta</taxon>
        <taxon>Embryophyta</taxon>
        <taxon>Tracheophyta</taxon>
        <taxon>Spermatophyta</taxon>
        <taxon>Magnoliopsida</taxon>
        <taxon>eudicotyledons</taxon>
        <taxon>Gunneridae</taxon>
        <taxon>Pentapetalae</taxon>
        <taxon>rosids</taxon>
        <taxon>fabids</taxon>
        <taxon>Fagales</taxon>
        <taxon>Fagaceae</taxon>
        <taxon>Lithocarpus</taxon>
    </lineage>
</organism>
<dbReference type="EMBL" id="JAZDWU010000004">
    <property type="protein sequence ID" value="KAL0005258.1"/>
    <property type="molecule type" value="Genomic_DNA"/>
</dbReference>